<dbReference type="InterPro" id="IPR020904">
    <property type="entry name" value="Sc_DH/Rdtase_CS"/>
</dbReference>
<protein>
    <submittedName>
        <fullName evidence="3">Uncharacterized protein</fullName>
    </submittedName>
</protein>
<keyword evidence="4" id="KW-1185">Reference proteome</keyword>
<dbReference type="PRINTS" id="PR00081">
    <property type="entry name" value="GDHRDH"/>
</dbReference>
<dbReference type="EMBL" id="CP126208">
    <property type="protein sequence ID" value="WIA08450.1"/>
    <property type="molecule type" value="Genomic_DNA"/>
</dbReference>
<dbReference type="Pfam" id="PF13561">
    <property type="entry name" value="adh_short_C2"/>
    <property type="match status" value="1"/>
</dbReference>
<name>A0ABY8THJ7_TETOB</name>
<dbReference type="Gene3D" id="3.40.50.720">
    <property type="entry name" value="NAD(P)-binding Rossmann-like Domain"/>
    <property type="match status" value="1"/>
</dbReference>
<proteinExistence type="inferred from homology"/>
<keyword evidence="2" id="KW-0560">Oxidoreductase</keyword>
<evidence type="ECO:0000256" key="2">
    <source>
        <dbReference type="ARBA" id="ARBA00023002"/>
    </source>
</evidence>
<dbReference type="PRINTS" id="PR00080">
    <property type="entry name" value="SDRFAMILY"/>
</dbReference>
<evidence type="ECO:0000313" key="4">
    <source>
        <dbReference type="Proteomes" id="UP001244341"/>
    </source>
</evidence>
<evidence type="ECO:0000313" key="3">
    <source>
        <dbReference type="EMBL" id="WIA08450.1"/>
    </source>
</evidence>
<dbReference type="InterPro" id="IPR002347">
    <property type="entry name" value="SDR_fam"/>
</dbReference>
<reference evidence="3 4" key="1">
    <citation type="submission" date="2023-05" db="EMBL/GenBank/DDBJ databases">
        <title>A 100% complete, gapless, phased diploid assembly of the Scenedesmus obliquus UTEX 3031 genome.</title>
        <authorList>
            <person name="Biondi T.C."/>
            <person name="Hanschen E.R."/>
            <person name="Kwon T."/>
            <person name="Eng W."/>
            <person name="Kruse C.P.S."/>
            <person name="Koehler S.I."/>
            <person name="Kunde Y."/>
            <person name="Gleasner C.D."/>
            <person name="You Mak K.T."/>
            <person name="Polle J."/>
            <person name="Hovde B.T."/>
            <person name="Starkenburg S.R."/>
        </authorList>
    </citation>
    <scope>NUCLEOTIDE SEQUENCE [LARGE SCALE GENOMIC DNA]</scope>
    <source>
        <strain evidence="3 4">DOE0152z</strain>
    </source>
</reference>
<evidence type="ECO:0000256" key="1">
    <source>
        <dbReference type="ARBA" id="ARBA00006484"/>
    </source>
</evidence>
<dbReference type="InterPro" id="IPR036291">
    <property type="entry name" value="NAD(P)-bd_dom_sf"/>
</dbReference>
<accession>A0ABY8THJ7</accession>
<dbReference type="Proteomes" id="UP001244341">
    <property type="component" value="Chromosome 1b"/>
</dbReference>
<dbReference type="PANTHER" id="PTHR42760">
    <property type="entry name" value="SHORT-CHAIN DEHYDROGENASES/REDUCTASES FAMILY MEMBER"/>
    <property type="match status" value="1"/>
</dbReference>
<comment type="similarity">
    <text evidence="1">Belongs to the short-chain dehydrogenases/reductases (SDR) family.</text>
</comment>
<gene>
    <name evidence="3" type="ORF">OEZ85_007887</name>
</gene>
<dbReference type="PROSITE" id="PS00061">
    <property type="entry name" value="ADH_SHORT"/>
    <property type="match status" value="1"/>
</dbReference>
<dbReference type="SUPFAM" id="SSF51735">
    <property type="entry name" value="NAD(P)-binding Rossmann-fold domains"/>
    <property type="match status" value="1"/>
</dbReference>
<dbReference type="PANTHER" id="PTHR42760:SF133">
    <property type="entry name" value="3-OXOACYL-[ACYL-CARRIER-PROTEIN] REDUCTASE"/>
    <property type="match status" value="1"/>
</dbReference>
<organism evidence="3 4">
    <name type="scientific">Tetradesmus obliquus</name>
    <name type="common">Green alga</name>
    <name type="synonym">Acutodesmus obliquus</name>
    <dbReference type="NCBI Taxonomy" id="3088"/>
    <lineage>
        <taxon>Eukaryota</taxon>
        <taxon>Viridiplantae</taxon>
        <taxon>Chlorophyta</taxon>
        <taxon>core chlorophytes</taxon>
        <taxon>Chlorophyceae</taxon>
        <taxon>CS clade</taxon>
        <taxon>Sphaeropleales</taxon>
        <taxon>Scenedesmaceae</taxon>
        <taxon>Tetradesmus</taxon>
    </lineage>
</organism>
<sequence>MQQLGVKSVNVLVNNAGISNPYMQSDSLAERAALWQGYIATNLTAPFLLEAVLPLMVQGEGSIIHVSSTRALQSERHSEGYAAAKAGLLGLTHAQAASLAPKHIRVNAVLPGWIDTSGTPEDITQEQHEWQWTGSVGSPADIAELVLFLADPAKSGFITGQHFVADGGVTKRMTYPE</sequence>